<evidence type="ECO:0000256" key="3">
    <source>
        <dbReference type="ARBA" id="ARBA00047676"/>
    </source>
</evidence>
<dbReference type="InParanoid" id="B3S8J0"/>
<name>B3S8J0_TRIAD</name>
<dbReference type="EC" id="3.1.1.96" evidence="2 5"/>
<dbReference type="GeneID" id="6757749"/>
<dbReference type="GO" id="GO:0005737">
    <property type="term" value="C:cytoplasm"/>
    <property type="evidence" value="ECO:0000318"/>
    <property type="project" value="GO_Central"/>
</dbReference>
<comment type="catalytic activity">
    <reaction evidence="3">
        <text>glycyl-tRNA(Ala) + H2O = tRNA(Ala) + glycine + H(+)</text>
        <dbReference type="Rhea" id="RHEA:53744"/>
        <dbReference type="Rhea" id="RHEA-COMP:9657"/>
        <dbReference type="Rhea" id="RHEA-COMP:13640"/>
        <dbReference type="ChEBI" id="CHEBI:15377"/>
        <dbReference type="ChEBI" id="CHEBI:15378"/>
        <dbReference type="ChEBI" id="CHEBI:57305"/>
        <dbReference type="ChEBI" id="CHEBI:78442"/>
        <dbReference type="ChEBI" id="CHEBI:78522"/>
        <dbReference type="EC" id="3.1.1.96"/>
    </reaction>
</comment>
<comment type="similarity">
    <text evidence="1 5">Belongs to the DTD family.</text>
</comment>
<dbReference type="NCBIfam" id="TIGR00256">
    <property type="entry name" value="D-aminoacyl-tRNA deacylase"/>
    <property type="match status" value="1"/>
</dbReference>
<dbReference type="Proteomes" id="UP000009022">
    <property type="component" value="Unassembled WGS sequence"/>
</dbReference>
<keyword evidence="5" id="KW-0378">Hydrolase</keyword>
<evidence type="ECO:0000313" key="7">
    <source>
        <dbReference type="Proteomes" id="UP000009022"/>
    </source>
</evidence>
<dbReference type="STRING" id="10228.B3S8J0"/>
<dbReference type="GO" id="GO:0006399">
    <property type="term" value="P:tRNA metabolic process"/>
    <property type="evidence" value="ECO:0000318"/>
    <property type="project" value="GO_Central"/>
</dbReference>
<dbReference type="GO" id="GO:0000049">
    <property type="term" value="F:tRNA binding"/>
    <property type="evidence" value="ECO:0007669"/>
    <property type="project" value="UniProtKB-KW"/>
</dbReference>
<dbReference type="SUPFAM" id="SSF69500">
    <property type="entry name" value="DTD-like"/>
    <property type="match status" value="1"/>
</dbReference>
<dbReference type="Pfam" id="PF02580">
    <property type="entry name" value="Tyr_Deacylase"/>
    <property type="match status" value="1"/>
</dbReference>
<sequence length="149" mass="16734">SSITVGNDLISSIGPGLVAFIGIGKDDSEKDIDYLVKRLLTIRVFNDEDKLWERNVKEMNYEILCVSQYTLIAAFKGAKPAFNNCMPPEKSKELFEKFLTAIKSQYLEERIKSNIFGSTGQVSLVNDGPTTFSFESLRKHEVGTFRGNI</sequence>
<dbReference type="GO" id="GO:0106026">
    <property type="term" value="F:Gly-tRNA(Ala) deacylase activity"/>
    <property type="evidence" value="ECO:0007669"/>
    <property type="project" value="RHEA"/>
</dbReference>
<comment type="catalytic activity">
    <reaction evidence="4">
        <text>a D-aminoacyl-tRNA + H2O = a tRNA + a D-alpha-amino acid + H(+)</text>
        <dbReference type="Rhea" id="RHEA:13953"/>
        <dbReference type="Rhea" id="RHEA-COMP:10123"/>
        <dbReference type="Rhea" id="RHEA-COMP:10124"/>
        <dbReference type="ChEBI" id="CHEBI:15377"/>
        <dbReference type="ChEBI" id="CHEBI:15378"/>
        <dbReference type="ChEBI" id="CHEBI:59871"/>
        <dbReference type="ChEBI" id="CHEBI:78442"/>
        <dbReference type="ChEBI" id="CHEBI:79333"/>
        <dbReference type="EC" id="3.1.1.96"/>
    </reaction>
</comment>
<dbReference type="Gene3D" id="3.50.80.10">
    <property type="entry name" value="D-tyrosyl-tRNA(Tyr) deacylase"/>
    <property type="match status" value="1"/>
</dbReference>
<dbReference type="GO" id="GO:0051500">
    <property type="term" value="F:D-tyrosyl-tRNA(Tyr) deacylase activity"/>
    <property type="evidence" value="ECO:0000318"/>
    <property type="project" value="GO_Central"/>
</dbReference>
<keyword evidence="7" id="KW-1185">Reference proteome</keyword>
<dbReference type="FunFam" id="3.50.80.10:FF:000001">
    <property type="entry name" value="D-aminoacyl-tRNA deacylase"/>
    <property type="match status" value="1"/>
</dbReference>
<protein>
    <recommendedName>
        <fullName evidence="2 5">D-aminoacyl-tRNA deacylase</fullName>
        <ecNumber evidence="2 5">3.1.1.96</ecNumber>
    </recommendedName>
</protein>
<dbReference type="InterPro" id="IPR023509">
    <property type="entry name" value="DTD-like_sf"/>
</dbReference>
<keyword evidence="5" id="KW-0694">RNA-binding</keyword>
<evidence type="ECO:0000256" key="4">
    <source>
        <dbReference type="ARBA" id="ARBA00048018"/>
    </source>
</evidence>
<dbReference type="EMBL" id="DS985256">
    <property type="protein sequence ID" value="EDV20964.1"/>
    <property type="molecule type" value="Genomic_DNA"/>
</dbReference>
<dbReference type="PANTHER" id="PTHR10472:SF5">
    <property type="entry name" value="D-AMINOACYL-TRNA DEACYLASE 1"/>
    <property type="match status" value="1"/>
</dbReference>
<keyword evidence="5" id="KW-0963">Cytoplasm</keyword>
<evidence type="ECO:0000256" key="5">
    <source>
        <dbReference type="RuleBase" id="RU003470"/>
    </source>
</evidence>
<reference evidence="6 7" key="1">
    <citation type="journal article" date="2008" name="Nature">
        <title>The Trichoplax genome and the nature of placozoans.</title>
        <authorList>
            <person name="Srivastava M."/>
            <person name="Begovic E."/>
            <person name="Chapman J."/>
            <person name="Putnam N.H."/>
            <person name="Hellsten U."/>
            <person name="Kawashima T."/>
            <person name="Kuo A."/>
            <person name="Mitros T."/>
            <person name="Salamov A."/>
            <person name="Carpenter M.L."/>
            <person name="Signorovitch A.Y."/>
            <person name="Moreno M.A."/>
            <person name="Kamm K."/>
            <person name="Grimwood J."/>
            <person name="Schmutz J."/>
            <person name="Shapiro H."/>
            <person name="Grigoriev I.V."/>
            <person name="Buss L.W."/>
            <person name="Schierwater B."/>
            <person name="Dellaporta S.L."/>
            <person name="Rokhsar D.S."/>
        </authorList>
    </citation>
    <scope>NUCLEOTIDE SEQUENCE [LARGE SCALE GENOMIC DNA]</scope>
    <source>
        <strain evidence="6 7">Grell-BS-1999</strain>
    </source>
</reference>
<dbReference type="OrthoDB" id="275783at2759"/>
<keyword evidence="5" id="KW-0820">tRNA-binding</keyword>
<dbReference type="HOGENOM" id="CLU_076901_0_4_1"/>
<comment type="subcellular location">
    <subcellularLocation>
        <location evidence="5">Cytoplasm</location>
    </subcellularLocation>
</comment>
<gene>
    <name evidence="6" type="ORF">TRIADDRAFT_31009</name>
</gene>
<dbReference type="PANTHER" id="PTHR10472">
    <property type="entry name" value="D-TYROSYL-TRNA TYR DEACYLASE"/>
    <property type="match status" value="1"/>
</dbReference>
<evidence type="ECO:0000256" key="1">
    <source>
        <dbReference type="ARBA" id="ARBA00009673"/>
    </source>
</evidence>
<dbReference type="AlphaFoldDB" id="B3S8J0"/>
<organism evidence="6 7">
    <name type="scientific">Trichoplax adhaerens</name>
    <name type="common">Trichoplax reptans</name>
    <dbReference type="NCBI Taxonomy" id="10228"/>
    <lineage>
        <taxon>Eukaryota</taxon>
        <taxon>Metazoa</taxon>
        <taxon>Placozoa</taxon>
        <taxon>Uniplacotomia</taxon>
        <taxon>Trichoplacea</taxon>
        <taxon>Trichoplacidae</taxon>
        <taxon>Trichoplax</taxon>
    </lineage>
</organism>
<accession>B3S8J0</accession>
<dbReference type="CTD" id="6757749"/>
<feature type="non-terminal residue" evidence="6">
    <location>
        <position position="1"/>
    </location>
</feature>
<dbReference type="PhylomeDB" id="B3S8J0"/>
<proteinExistence type="inferred from homology"/>
<dbReference type="InterPro" id="IPR003732">
    <property type="entry name" value="Daa-tRNA_deacyls_DTD"/>
</dbReference>
<dbReference type="OMA" id="HHHIMLI"/>
<evidence type="ECO:0000256" key="2">
    <source>
        <dbReference type="ARBA" id="ARBA00013056"/>
    </source>
</evidence>
<evidence type="ECO:0000313" key="6">
    <source>
        <dbReference type="EMBL" id="EDV20964.1"/>
    </source>
</evidence>
<dbReference type="eggNOG" id="KOG3323">
    <property type="taxonomic scope" value="Eukaryota"/>
</dbReference>
<dbReference type="KEGG" id="tad:TRIADDRAFT_31009"/>
<dbReference type="RefSeq" id="XP_002116608.1">
    <property type="nucleotide sequence ID" value="XM_002116572.1"/>
</dbReference>